<accession>A0AAW2WFH0</accession>
<reference evidence="1" key="2">
    <citation type="journal article" date="2024" name="Plant">
        <title>Genomic evolution and insights into agronomic trait innovations of Sesamum species.</title>
        <authorList>
            <person name="Miao H."/>
            <person name="Wang L."/>
            <person name="Qu L."/>
            <person name="Liu H."/>
            <person name="Sun Y."/>
            <person name="Le M."/>
            <person name="Wang Q."/>
            <person name="Wei S."/>
            <person name="Zheng Y."/>
            <person name="Lin W."/>
            <person name="Duan Y."/>
            <person name="Cao H."/>
            <person name="Xiong S."/>
            <person name="Wang X."/>
            <person name="Wei L."/>
            <person name="Li C."/>
            <person name="Ma Q."/>
            <person name="Ju M."/>
            <person name="Zhao R."/>
            <person name="Li G."/>
            <person name="Mu C."/>
            <person name="Tian Q."/>
            <person name="Mei H."/>
            <person name="Zhang T."/>
            <person name="Gao T."/>
            <person name="Zhang H."/>
        </authorList>
    </citation>
    <scope>NUCLEOTIDE SEQUENCE</scope>
    <source>
        <strain evidence="1">KEN1</strain>
    </source>
</reference>
<gene>
    <name evidence="1" type="ORF">Slati_2373000</name>
</gene>
<dbReference type="AlphaFoldDB" id="A0AAW2WFH0"/>
<protein>
    <submittedName>
        <fullName evidence="1">Uncharacterized protein</fullName>
    </submittedName>
</protein>
<sequence length="67" mass="7393">MLTNCVLKYYYHGFKTYAQQFSAAGYLSVGMVASFMDEDVGLANALQPDVEVPFEVQENPLLAGQDP</sequence>
<name>A0AAW2WFH0_9LAMI</name>
<dbReference type="EMBL" id="JACGWN010000008">
    <property type="protein sequence ID" value="KAL0438900.1"/>
    <property type="molecule type" value="Genomic_DNA"/>
</dbReference>
<comment type="caution">
    <text evidence="1">The sequence shown here is derived from an EMBL/GenBank/DDBJ whole genome shotgun (WGS) entry which is preliminary data.</text>
</comment>
<reference evidence="1" key="1">
    <citation type="submission" date="2020-06" db="EMBL/GenBank/DDBJ databases">
        <authorList>
            <person name="Li T."/>
            <person name="Hu X."/>
            <person name="Zhang T."/>
            <person name="Song X."/>
            <person name="Zhang H."/>
            <person name="Dai N."/>
            <person name="Sheng W."/>
            <person name="Hou X."/>
            <person name="Wei L."/>
        </authorList>
    </citation>
    <scope>NUCLEOTIDE SEQUENCE</scope>
    <source>
        <strain evidence="1">KEN1</strain>
        <tissue evidence="1">Leaf</tissue>
    </source>
</reference>
<proteinExistence type="predicted"/>
<evidence type="ECO:0000313" key="1">
    <source>
        <dbReference type="EMBL" id="KAL0438900.1"/>
    </source>
</evidence>
<organism evidence="1">
    <name type="scientific">Sesamum latifolium</name>
    <dbReference type="NCBI Taxonomy" id="2727402"/>
    <lineage>
        <taxon>Eukaryota</taxon>
        <taxon>Viridiplantae</taxon>
        <taxon>Streptophyta</taxon>
        <taxon>Embryophyta</taxon>
        <taxon>Tracheophyta</taxon>
        <taxon>Spermatophyta</taxon>
        <taxon>Magnoliopsida</taxon>
        <taxon>eudicotyledons</taxon>
        <taxon>Gunneridae</taxon>
        <taxon>Pentapetalae</taxon>
        <taxon>asterids</taxon>
        <taxon>lamiids</taxon>
        <taxon>Lamiales</taxon>
        <taxon>Pedaliaceae</taxon>
        <taxon>Sesamum</taxon>
    </lineage>
</organism>